<feature type="region of interest" description="Disordered" evidence="1">
    <location>
        <begin position="1"/>
        <end position="109"/>
    </location>
</feature>
<feature type="compositionally biased region" description="Basic and acidic residues" evidence="1">
    <location>
        <begin position="1"/>
        <end position="20"/>
    </location>
</feature>
<dbReference type="Proteomes" id="UP001153954">
    <property type="component" value="Unassembled WGS sequence"/>
</dbReference>
<accession>A0AAU9TMN6</accession>
<protein>
    <submittedName>
        <fullName evidence="2">Uncharacterized protein</fullName>
    </submittedName>
</protein>
<organism evidence="2 3">
    <name type="scientific">Euphydryas editha</name>
    <name type="common">Edith's checkerspot</name>
    <dbReference type="NCBI Taxonomy" id="104508"/>
    <lineage>
        <taxon>Eukaryota</taxon>
        <taxon>Metazoa</taxon>
        <taxon>Ecdysozoa</taxon>
        <taxon>Arthropoda</taxon>
        <taxon>Hexapoda</taxon>
        <taxon>Insecta</taxon>
        <taxon>Pterygota</taxon>
        <taxon>Neoptera</taxon>
        <taxon>Endopterygota</taxon>
        <taxon>Lepidoptera</taxon>
        <taxon>Glossata</taxon>
        <taxon>Ditrysia</taxon>
        <taxon>Papilionoidea</taxon>
        <taxon>Nymphalidae</taxon>
        <taxon>Nymphalinae</taxon>
        <taxon>Euphydryas</taxon>
    </lineage>
</organism>
<comment type="caution">
    <text evidence="2">The sequence shown here is derived from an EMBL/GenBank/DDBJ whole genome shotgun (WGS) entry which is preliminary data.</text>
</comment>
<evidence type="ECO:0000256" key="1">
    <source>
        <dbReference type="SAM" id="MobiDB-lite"/>
    </source>
</evidence>
<keyword evidence="3" id="KW-1185">Reference proteome</keyword>
<proteinExistence type="predicted"/>
<reference evidence="2" key="1">
    <citation type="submission" date="2022-03" db="EMBL/GenBank/DDBJ databases">
        <authorList>
            <person name="Tunstrom K."/>
        </authorList>
    </citation>
    <scope>NUCLEOTIDE SEQUENCE</scope>
</reference>
<name>A0AAU9TMN6_EUPED</name>
<sequence>MDDQIIRWLHEDHSDEEKAGDVVVPDLENFRPEPVTDSSDDSSSDDSSSEDDVPLSNFASGEKSSRSRTPQRNIVLHPPGPKAAAREITTEREAANEKLSSLDKTEQTQKIDDLTYVASGSSSDSDEVFYEPLTTDDIEVVSQKDIVNQPGKRIRHKPDRYNYSNMCIEDMTSEPKTVYEALDGPEKEHWTKAM</sequence>
<feature type="compositionally biased region" description="Acidic residues" evidence="1">
    <location>
        <begin position="38"/>
        <end position="53"/>
    </location>
</feature>
<dbReference type="AlphaFoldDB" id="A0AAU9TMN6"/>
<dbReference type="EMBL" id="CAKOGL010000007">
    <property type="protein sequence ID" value="CAH2088864.1"/>
    <property type="molecule type" value="Genomic_DNA"/>
</dbReference>
<gene>
    <name evidence="2" type="ORF">EEDITHA_LOCUS4980</name>
</gene>
<evidence type="ECO:0000313" key="3">
    <source>
        <dbReference type="Proteomes" id="UP001153954"/>
    </source>
</evidence>
<feature type="compositionally biased region" description="Basic and acidic residues" evidence="1">
    <location>
        <begin position="84"/>
        <end position="109"/>
    </location>
</feature>
<evidence type="ECO:0000313" key="2">
    <source>
        <dbReference type="EMBL" id="CAH2088864.1"/>
    </source>
</evidence>